<dbReference type="Pfam" id="PF04738">
    <property type="entry name" value="Lant_dehydr_N"/>
    <property type="match status" value="1"/>
</dbReference>
<gene>
    <name evidence="3" type="ORF">L0P92_40645</name>
</gene>
<evidence type="ECO:0000259" key="2">
    <source>
        <dbReference type="Pfam" id="PF04738"/>
    </source>
</evidence>
<keyword evidence="4" id="KW-1185">Reference proteome</keyword>
<protein>
    <submittedName>
        <fullName evidence="3">Lantibiotic dehydratase family protein</fullName>
    </submittedName>
</protein>
<evidence type="ECO:0000313" key="4">
    <source>
        <dbReference type="Proteomes" id="UP001139384"/>
    </source>
</evidence>
<dbReference type="Proteomes" id="UP001139384">
    <property type="component" value="Unassembled WGS sequence"/>
</dbReference>
<reference evidence="3" key="1">
    <citation type="submission" date="2022-01" db="EMBL/GenBank/DDBJ databases">
        <title>Draft Genome Sequences of Seven Type Strains of the Genus Streptomyces.</title>
        <authorList>
            <person name="Aziz S."/>
            <person name="Coretto E."/>
            <person name="Chronakova A."/>
            <person name="Sproer C."/>
            <person name="Huber K."/>
            <person name="Nouioui I."/>
            <person name="Gross H."/>
        </authorList>
    </citation>
    <scope>NUCLEOTIDE SEQUENCE</scope>
    <source>
        <strain evidence="3">DSM 103493</strain>
    </source>
</reference>
<evidence type="ECO:0000256" key="1">
    <source>
        <dbReference type="SAM" id="Coils"/>
    </source>
</evidence>
<organism evidence="3 4">
    <name type="scientific">Streptomyces muensis</name>
    <dbReference type="NCBI Taxonomy" id="1077944"/>
    <lineage>
        <taxon>Bacteria</taxon>
        <taxon>Bacillati</taxon>
        <taxon>Actinomycetota</taxon>
        <taxon>Actinomycetes</taxon>
        <taxon>Kitasatosporales</taxon>
        <taxon>Streptomycetaceae</taxon>
        <taxon>Streptomyces</taxon>
    </lineage>
</organism>
<keyword evidence="1" id="KW-0175">Coiled coil</keyword>
<dbReference type="RefSeq" id="WP_234768162.1">
    <property type="nucleotide sequence ID" value="NZ_JAKEIP010000357.1"/>
</dbReference>
<accession>A0A9X1Q6I8</accession>
<dbReference type="AlphaFoldDB" id="A0A9X1Q6I8"/>
<dbReference type="EMBL" id="JAKEIP010000357">
    <property type="protein sequence ID" value="MCF1599812.1"/>
    <property type="molecule type" value="Genomic_DNA"/>
</dbReference>
<feature type="coiled-coil region" evidence="1">
    <location>
        <begin position="336"/>
        <end position="363"/>
    </location>
</feature>
<dbReference type="InterPro" id="IPR006827">
    <property type="entry name" value="Lant_deHydtase_N"/>
</dbReference>
<feature type="domain" description="Lantibiotic dehydratase N-terminal" evidence="2">
    <location>
        <begin position="100"/>
        <end position="547"/>
    </location>
</feature>
<proteinExistence type="predicted"/>
<name>A0A9X1Q6I8_STRM4</name>
<sequence length="807" mass="88408">MTVPPPNPPDTALLNSRMTGPEPATAHLVRLGTTGWHVWRDVLVRGAGFPARLVDELTDPDLARTADALLSGTVTADEYHCAFDTAVAGFSEVVRRTAADGRFREAVAWQNHALLPRCLDKVVPEAPRNSKGREHQETIVNYLQRYALKNDTIGFFGPTAWGQWIRAEDGVHAGGRLRIEQGHRFLRHRAVYFESWAVDAVAQALGRDPAMAPWLLPRRDPNMVVEEGLLRRPFGSPLLLSPAQAALLRACDGERPAIEVARALAGPGLPYGCEAEAMAALNWLLGEELITLGLQGPLELCPETTLRDRLRRIGDRSVRDRALADLDRLLGARADVAAAAGDAKRLAAALDRLNAEFEQVTGREAGRLHGQTYAARTLVFEETVRDVHVELGTVLRDELAGPLGLVLDSARWLANRIAAEYGAYLSAAHQDWTAARPGAAMPLVELLEHAGQRLGCHGTDSDETRAAITDFQQRWRHVLGAAARPETGMPAHLSCGMLADRVRAAFPAARPAHSAAIHHAPDVMIAAASEAAIRRGEYEAVLGEVHAAFNTLEHRSTVEHHPAPETLRGYDAADHGGRRIYLVPPKKNLLATTSSRLSPPTAMPAPDTVYWSTRNPSIEPPGRFLALVDLFVHATDEPGALEVRDGAGTFRAPLLEVLSEPLSDVTATAFQPFPRCRHHGRVTVDRLVVAREAWTLPAAELTWADQREERERFLAARAWRVESGLPERVFAKTPGEIKPFFVDFGSIPLVNLFARAVRRAAAKDAEAQVTLTEVLPDTNQTWLTDDLGERYSCELRMIAVDPLSTER</sequence>
<comment type="caution">
    <text evidence="3">The sequence shown here is derived from an EMBL/GenBank/DDBJ whole genome shotgun (WGS) entry which is preliminary data.</text>
</comment>
<evidence type="ECO:0000313" key="3">
    <source>
        <dbReference type="EMBL" id="MCF1599812.1"/>
    </source>
</evidence>